<dbReference type="STRING" id="104663.SAMN04488121_1031070"/>
<reference evidence="2" key="1">
    <citation type="submission" date="2016-10" db="EMBL/GenBank/DDBJ databases">
        <authorList>
            <person name="Varghese N."/>
            <person name="Submissions S."/>
        </authorList>
    </citation>
    <scope>NUCLEOTIDE SEQUENCE [LARGE SCALE GENOMIC DNA]</scope>
    <source>
        <strain evidence="2">DSM 527</strain>
    </source>
</reference>
<accession>A0A1G7SYT4</accession>
<sequence>MRLSIIMMLLLVCCRTLKEPSKVASKLELKYYSDSCGQYLEYSREYINDSSYIERIENRVDSLILKGGKLFTLHQGCVYKIIDTEEDFVRNRKMPRYYFYGVNPVDTILKPGESNLRHNIRLQESVIAVIPFKEAFINGKSVFLYYLIGDCYPLSDEKCIASSIINGHYTILYFEDGIGYVGYQVGKSGCRFDITAESYKILKIRK</sequence>
<dbReference type="RefSeq" id="WP_089834110.1">
    <property type="nucleotide sequence ID" value="NZ_FNBN01000003.1"/>
</dbReference>
<gene>
    <name evidence="1" type="ORF">SAMN04488121_1031070</name>
</gene>
<name>A0A1G7SYT4_CHIFI</name>
<protein>
    <submittedName>
        <fullName evidence="1">Uncharacterized protein</fullName>
    </submittedName>
</protein>
<dbReference type="AlphaFoldDB" id="A0A1G7SYT4"/>
<organism evidence="1 2">
    <name type="scientific">Chitinophaga filiformis</name>
    <name type="common">Myxococcus filiformis</name>
    <name type="synonym">Flexibacter filiformis</name>
    <dbReference type="NCBI Taxonomy" id="104663"/>
    <lineage>
        <taxon>Bacteria</taxon>
        <taxon>Pseudomonadati</taxon>
        <taxon>Bacteroidota</taxon>
        <taxon>Chitinophagia</taxon>
        <taxon>Chitinophagales</taxon>
        <taxon>Chitinophagaceae</taxon>
        <taxon>Chitinophaga</taxon>
    </lineage>
</organism>
<dbReference type="EMBL" id="FNBN01000003">
    <property type="protein sequence ID" value="SDG28108.1"/>
    <property type="molecule type" value="Genomic_DNA"/>
</dbReference>
<dbReference type="OrthoDB" id="9812484at2"/>
<evidence type="ECO:0000313" key="1">
    <source>
        <dbReference type="EMBL" id="SDG28108.1"/>
    </source>
</evidence>
<dbReference type="Proteomes" id="UP000199045">
    <property type="component" value="Unassembled WGS sequence"/>
</dbReference>
<proteinExistence type="predicted"/>
<evidence type="ECO:0000313" key="2">
    <source>
        <dbReference type="Proteomes" id="UP000199045"/>
    </source>
</evidence>